<dbReference type="Proteomes" id="UP001341840">
    <property type="component" value="Unassembled WGS sequence"/>
</dbReference>
<proteinExistence type="predicted"/>
<reference evidence="2 3" key="1">
    <citation type="journal article" date="2023" name="Plants (Basel)">
        <title>Bridging the Gap: Combining Genomics and Transcriptomics Approaches to Understand Stylosanthes scabra, an Orphan Legume from the Brazilian Caatinga.</title>
        <authorList>
            <person name="Ferreira-Neto J.R.C."/>
            <person name="da Silva M.D."/>
            <person name="Binneck E."/>
            <person name="de Melo N.F."/>
            <person name="da Silva R.H."/>
            <person name="de Melo A.L.T.M."/>
            <person name="Pandolfi V."/>
            <person name="Bustamante F.O."/>
            <person name="Brasileiro-Vidal A.C."/>
            <person name="Benko-Iseppon A.M."/>
        </authorList>
    </citation>
    <scope>NUCLEOTIDE SEQUENCE [LARGE SCALE GENOMIC DNA]</scope>
    <source>
        <tissue evidence="2">Leaves</tissue>
    </source>
</reference>
<accession>A0ABU6VF56</accession>
<evidence type="ECO:0000256" key="1">
    <source>
        <dbReference type="SAM" id="MobiDB-lite"/>
    </source>
</evidence>
<evidence type="ECO:0000313" key="2">
    <source>
        <dbReference type="EMBL" id="MED6171921.1"/>
    </source>
</evidence>
<organism evidence="2 3">
    <name type="scientific">Stylosanthes scabra</name>
    <dbReference type="NCBI Taxonomy" id="79078"/>
    <lineage>
        <taxon>Eukaryota</taxon>
        <taxon>Viridiplantae</taxon>
        <taxon>Streptophyta</taxon>
        <taxon>Embryophyta</taxon>
        <taxon>Tracheophyta</taxon>
        <taxon>Spermatophyta</taxon>
        <taxon>Magnoliopsida</taxon>
        <taxon>eudicotyledons</taxon>
        <taxon>Gunneridae</taxon>
        <taxon>Pentapetalae</taxon>
        <taxon>rosids</taxon>
        <taxon>fabids</taxon>
        <taxon>Fabales</taxon>
        <taxon>Fabaceae</taxon>
        <taxon>Papilionoideae</taxon>
        <taxon>50 kb inversion clade</taxon>
        <taxon>dalbergioids sensu lato</taxon>
        <taxon>Dalbergieae</taxon>
        <taxon>Pterocarpus clade</taxon>
        <taxon>Stylosanthes</taxon>
    </lineage>
</organism>
<protein>
    <submittedName>
        <fullName evidence="2">Uncharacterized protein</fullName>
    </submittedName>
</protein>
<sequence length="165" mass="18570">MSSHNSSHTVTEEEFENVCVTYSELRLANDELCCANDQLRRANQPIGCKIVNGLSNTLKLGDSGTSQLRLGKSGRRQRLCRTTINLFSHTVTEEEFENVCMAYSELLRANDELRRAIDQLCRANQPIGRKVNIKATNFEFRGKNSLENDPSSTSDFEALNADSDY</sequence>
<gene>
    <name evidence="2" type="ORF">PIB30_045387</name>
</gene>
<dbReference type="EMBL" id="JASCZI010151311">
    <property type="protein sequence ID" value="MED6171921.1"/>
    <property type="molecule type" value="Genomic_DNA"/>
</dbReference>
<evidence type="ECO:0000313" key="3">
    <source>
        <dbReference type="Proteomes" id="UP001341840"/>
    </source>
</evidence>
<feature type="region of interest" description="Disordered" evidence="1">
    <location>
        <begin position="143"/>
        <end position="165"/>
    </location>
</feature>
<comment type="caution">
    <text evidence="2">The sequence shown here is derived from an EMBL/GenBank/DDBJ whole genome shotgun (WGS) entry which is preliminary data.</text>
</comment>
<keyword evidence="3" id="KW-1185">Reference proteome</keyword>
<name>A0ABU6VF56_9FABA</name>